<proteinExistence type="predicted"/>
<evidence type="ECO:0000313" key="1">
    <source>
        <dbReference type="EMBL" id="GAF82590.1"/>
    </source>
</evidence>
<dbReference type="EMBL" id="BARS01000787">
    <property type="protein sequence ID" value="GAF82590.1"/>
    <property type="molecule type" value="Genomic_DNA"/>
</dbReference>
<protein>
    <submittedName>
        <fullName evidence="1">Uncharacterized protein</fullName>
    </submittedName>
</protein>
<comment type="caution">
    <text evidence="1">The sequence shown here is derived from an EMBL/GenBank/DDBJ whole genome shotgun (WGS) entry which is preliminary data.</text>
</comment>
<name>X0U2A5_9ZZZZ</name>
<accession>X0U2A5</accession>
<gene>
    <name evidence="1" type="ORF">S01H1_01749</name>
</gene>
<dbReference type="Pfam" id="PF16119">
    <property type="entry name" value="DUF4835"/>
    <property type="match status" value="1"/>
</dbReference>
<sequence length="182" mass="21046">MRLRLSLGNEQLRLYFWPMQKTLITLLVVLVGSLHAQFAEVTIQSDVQRLKDRERQDLQGLEEAIQQFYLSSPWEQEVADLEMYLDVQLVFQSTIDIGNEMYYQAQVLISNRQDQRYFIKDVSFPYSPGRSVNLSPVFDPLASLLEFYAYLLIAGELDTYEILAGSPYYTRAASLAIQGRND</sequence>
<dbReference type="InterPro" id="IPR032274">
    <property type="entry name" value="DUF4835"/>
</dbReference>
<dbReference type="AlphaFoldDB" id="X0U2A5"/>
<feature type="non-terminal residue" evidence="1">
    <location>
        <position position="182"/>
    </location>
</feature>
<reference evidence="1" key="1">
    <citation type="journal article" date="2014" name="Front. Microbiol.">
        <title>High frequency of phylogenetically diverse reductive dehalogenase-homologous genes in deep subseafloor sedimentary metagenomes.</title>
        <authorList>
            <person name="Kawai M."/>
            <person name="Futagami T."/>
            <person name="Toyoda A."/>
            <person name="Takaki Y."/>
            <person name="Nishi S."/>
            <person name="Hori S."/>
            <person name="Arai W."/>
            <person name="Tsubouchi T."/>
            <person name="Morono Y."/>
            <person name="Uchiyama I."/>
            <person name="Ito T."/>
            <person name="Fujiyama A."/>
            <person name="Inagaki F."/>
            <person name="Takami H."/>
        </authorList>
    </citation>
    <scope>NUCLEOTIDE SEQUENCE</scope>
    <source>
        <strain evidence="1">Expedition CK06-06</strain>
    </source>
</reference>
<organism evidence="1">
    <name type="scientific">marine sediment metagenome</name>
    <dbReference type="NCBI Taxonomy" id="412755"/>
    <lineage>
        <taxon>unclassified sequences</taxon>
        <taxon>metagenomes</taxon>
        <taxon>ecological metagenomes</taxon>
    </lineage>
</organism>